<evidence type="ECO:0000256" key="2">
    <source>
        <dbReference type="ARBA" id="ARBA00006801"/>
    </source>
</evidence>
<dbReference type="PANTHER" id="PTHR12549:SF17">
    <property type="entry name" value="E3 UBIQUITIN-PROTEIN LIGASE JMJ24"/>
    <property type="match status" value="1"/>
</dbReference>
<reference evidence="5" key="1">
    <citation type="submission" date="2022-10" db="EMBL/GenBank/DDBJ databases">
        <authorList>
            <person name="Hyden B.L."/>
            <person name="Feng K."/>
            <person name="Yates T."/>
            <person name="Jawdy S."/>
            <person name="Smart L.B."/>
            <person name="Muchero W."/>
        </authorList>
    </citation>
    <scope>NUCLEOTIDE SEQUENCE</scope>
    <source>
        <tissue evidence="5">Shoot tip</tissue>
    </source>
</reference>
<evidence type="ECO:0000256" key="4">
    <source>
        <dbReference type="ARBA" id="ARBA00023242"/>
    </source>
</evidence>
<keyword evidence="4" id="KW-0539">Nucleus</keyword>
<gene>
    <name evidence="5" type="ORF">OIU77_018516</name>
</gene>
<dbReference type="InterPro" id="IPR045109">
    <property type="entry name" value="LSDs-like"/>
</dbReference>
<comment type="similarity">
    <text evidence="2">Belongs to the JARID1 histone demethylase family.</text>
</comment>
<sequence>MVLGHFLWKKLRRFVLHVVGSVIAGVAYEEIICGIIITIEDIFFPIHHEQCFEVELEKRLCGTDVDLVRTKLNADEQMCCNICRIPIIDYHRHCANCSYDLCLHCCQDLRAASKSGVGTEVNENQIDGRIQDKETLSKLVIESQGRINLSDKYQGWKANNDGSIPCPPKGARWL</sequence>
<evidence type="ECO:0000313" key="5">
    <source>
        <dbReference type="EMBL" id="KAJ6397516.1"/>
    </source>
</evidence>
<accession>A0ABQ9CCQ3</accession>
<dbReference type="EMBL" id="JAPFFI010000003">
    <property type="protein sequence ID" value="KAJ6397516.1"/>
    <property type="molecule type" value="Genomic_DNA"/>
</dbReference>
<protein>
    <submittedName>
        <fullName evidence="5">Uncharacterized protein</fullName>
    </submittedName>
</protein>
<evidence type="ECO:0000256" key="1">
    <source>
        <dbReference type="ARBA" id="ARBA00004123"/>
    </source>
</evidence>
<comment type="subcellular location">
    <subcellularLocation>
        <location evidence="1">Nucleus</location>
    </subcellularLocation>
</comment>
<keyword evidence="6" id="KW-1185">Reference proteome</keyword>
<comment type="caution">
    <text evidence="5">The sequence shown here is derived from an EMBL/GenBank/DDBJ whole genome shotgun (WGS) entry which is preliminary data.</text>
</comment>
<dbReference type="PANTHER" id="PTHR12549">
    <property type="entry name" value="JMJC DOMAIN-CONTAINING HISTONE DEMETHYLATION PROTEIN"/>
    <property type="match status" value="1"/>
</dbReference>
<organism evidence="5 6">
    <name type="scientific">Salix suchowensis</name>
    <dbReference type="NCBI Taxonomy" id="1278906"/>
    <lineage>
        <taxon>Eukaryota</taxon>
        <taxon>Viridiplantae</taxon>
        <taxon>Streptophyta</taxon>
        <taxon>Embryophyta</taxon>
        <taxon>Tracheophyta</taxon>
        <taxon>Spermatophyta</taxon>
        <taxon>Magnoliopsida</taxon>
        <taxon>eudicotyledons</taxon>
        <taxon>Gunneridae</taxon>
        <taxon>Pentapetalae</taxon>
        <taxon>rosids</taxon>
        <taxon>fabids</taxon>
        <taxon>Malpighiales</taxon>
        <taxon>Salicaceae</taxon>
        <taxon>Saliceae</taxon>
        <taxon>Salix</taxon>
    </lineage>
</organism>
<evidence type="ECO:0000313" key="6">
    <source>
        <dbReference type="Proteomes" id="UP001141253"/>
    </source>
</evidence>
<reference evidence="5" key="2">
    <citation type="journal article" date="2023" name="Int. J. Mol. Sci.">
        <title>De Novo Assembly and Annotation of 11 Diverse Shrub Willow (Salix) Genomes Reveals Novel Gene Organization in Sex-Linked Regions.</title>
        <authorList>
            <person name="Hyden B."/>
            <person name="Feng K."/>
            <person name="Yates T.B."/>
            <person name="Jawdy S."/>
            <person name="Cereghino C."/>
            <person name="Smart L.B."/>
            <person name="Muchero W."/>
        </authorList>
    </citation>
    <scope>NUCLEOTIDE SEQUENCE</scope>
    <source>
        <tissue evidence="5">Shoot tip</tissue>
    </source>
</reference>
<evidence type="ECO:0000256" key="3">
    <source>
        <dbReference type="ARBA" id="ARBA00022723"/>
    </source>
</evidence>
<proteinExistence type="inferred from homology"/>
<keyword evidence="3" id="KW-0479">Metal-binding</keyword>
<name>A0ABQ9CCQ3_9ROSI</name>
<dbReference type="Proteomes" id="UP001141253">
    <property type="component" value="Chromosome 5"/>
</dbReference>